<dbReference type="AlphaFoldDB" id="A0AAW1X503"/>
<reference evidence="6 7" key="1">
    <citation type="journal article" date="2023" name="G3 (Bethesda)">
        <title>A chromosome-length genome assembly and annotation of blackberry (Rubus argutus, cv. 'Hillquist').</title>
        <authorList>
            <person name="Bruna T."/>
            <person name="Aryal R."/>
            <person name="Dudchenko O."/>
            <person name="Sargent D.J."/>
            <person name="Mead D."/>
            <person name="Buti M."/>
            <person name="Cavallini A."/>
            <person name="Hytonen T."/>
            <person name="Andres J."/>
            <person name="Pham M."/>
            <person name="Weisz D."/>
            <person name="Mascagni F."/>
            <person name="Usai G."/>
            <person name="Natali L."/>
            <person name="Bassil N."/>
            <person name="Fernandez G.E."/>
            <person name="Lomsadze A."/>
            <person name="Armour M."/>
            <person name="Olukolu B."/>
            <person name="Poorten T."/>
            <person name="Britton C."/>
            <person name="Davik J."/>
            <person name="Ashrafi H."/>
            <person name="Aiden E.L."/>
            <person name="Borodovsky M."/>
            <person name="Worthington M."/>
        </authorList>
    </citation>
    <scope>NUCLEOTIDE SEQUENCE [LARGE SCALE GENOMIC DNA]</scope>
    <source>
        <strain evidence="6">PI 553951</strain>
    </source>
</reference>
<dbReference type="EC" id="2.4.1.-" evidence="5"/>
<sequence>MAGQNPKQTSTHYHHHVAALAFPFGTHAGPLLSLVLRLAAAAPNTTFSFITTSKANSSLFSPTSEASGFRNVKTYNVSDGLPEGFVPTGHPEQPIGFFLKEAPANFRNAMKEAEAGIGLRIGCLVTDAFFWFAGDMAEEMKVPWVPLWTAGPRSLYVHVATDLIRQRVLGTSGNGEIKTLEFLPGFSKVEVADLPEGVVSGNLESPISTLLHKMGQELPKAAAVALNSFEEAEPEVVNALKSRFQNFFNVGPFNLASPSPPLLEDETGCLEWLDKHKPASVAYISFGSVVRPPPHELEAFAQALIESGFPFIWSFRGNADDILPKGFDDKSSLNGKIVSWAPQVQVLGHASVGVFVTHCGWNSTLESIVGGVPMIGRPFFGDQKMNMRTIESIWGIGVGIEGGILTKHGAIKALELILKGKEGNEMRQKIRVLKNLAQSAVEGDGSSTKAFNSLVEIVTKHEGI</sequence>
<dbReference type="FunFam" id="3.40.50.2000:FF:000129">
    <property type="entry name" value="Glycosyltransferase"/>
    <property type="match status" value="1"/>
</dbReference>
<keyword evidence="7" id="KW-1185">Reference proteome</keyword>
<evidence type="ECO:0000313" key="7">
    <source>
        <dbReference type="Proteomes" id="UP001457282"/>
    </source>
</evidence>
<keyword evidence="3 4" id="KW-0808">Transferase</keyword>
<evidence type="ECO:0000313" key="6">
    <source>
        <dbReference type="EMBL" id="KAK9931867.1"/>
    </source>
</evidence>
<dbReference type="PANTHER" id="PTHR11926:SF1560">
    <property type="entry name" value="UDP-GLYCOSYLTRANSFERASE 74E1-RELATED"/>
    <property type="match status" value="1"/>
</dbReference>
<keyword evidence="2 4" id="KW-0328">Glycosyltransferase</keyword>
<dbReference type="EMBL" id="JBEDUW010000004">
    <property type="protein sequence ID" value="KAK9931867.1"/>
    <property type="molecule type" value="Genomic_DNA"/>
</dbReference>
<dbReference type="InterPro" id="IPR002213">
    <property type="entry name" value="UDP_glucos_trans"/>
</dbReference>
<dbReference type="Proteomes" id="UP001457282">
    <property type="component" value="Unassembled WGS sequence"/>
</dbReference>
<dbReference type="SUPFAM" id="SSF53756">
    <property type="entry name" value="UDP-Glycosyltransferase/glycogen phosphorylase"/>
    <property type="match status" value="1"/>
</dbReference>
<comment type="caution">
    <text evidence="6">The sequence shown here is derived from an EMBL/GenBank/DDBJ whole genome shotgun (WGS) entry which is preliminary data.</text>
</comment>
<evidence type="ECO:0000256" key="3">
    <source>
        <dbReference type="ARBA" id="ARBA00022679"/>
    </source>
</evidence>
<dbReference type="Gene3D" id="3.40.50.2000">
    <property type="entry name" value="Glycogen Phosphorylase B"/>
    <property type="match status" value="2"/>
</dbReference>
<evidence type="ECO:0000256" key="1">
    <source>
        <dbReference type="ARBA" id="ARBA00009995"/>
    </source>
</evidence>
<name>A0AAW1X503_RUBAR</name>
<dbReference type="PROSITE" id="PS00375">
    <property type="entry name" value="UDPGT"/>
    <property type="match status" value="1"/>
</dbReference>
<evidence type="ECO:0000256" key="5">
    <source>
        <dbReference type="RuleBase" id="RU362057"/>
    </source>
</evidence>
<comment type="similarity">
    <text evidence="1 4">Belongs to the UDP-glycosyltransferase family.</text>
</comment>
<organism evidence="6 7">
    <name type="scientific">Rubus argutus</name>
    <name type="common">Southern blackberry</name>
    <dbReference type="NCBI Taxonomy" id="59490"/>
    <lineage>
        <taxon>Eukaryota</taxon>
        <taxon>Viridiplantae</taxon>
        <taxon>Streptophyta</taxon>
        <taxon>Embryophyta</taxon>
        <taxon>Tracheophyta</taxon>
        <taxon>Spermatophyta</taxon>
        <taxon>Magnoliopsida</taxon>
        <taxon>eudicotyledons</taxon>
        <taxon>Gunneridae</taxon>
        <taxon>Pentapetalae</taxon>
        <taxon>rosids</taxon>
        <taxon>fabids</taxon>
        <taxon>Rosales</taxon>
        <taxon>Rosaceae</taxon>
        <taxon>Rosoideae</taxon>
        <taxon>Rosoideae incertae sedis</taxon>
        <taxon>Rubus</taxon>
    </lineage>
</organism>
<gene>
    <name evidence="6" type="ORF">M0R45_019123</name>
</gene>
<dbReference type="Pfam" id="PF00201">
    <property type="entry name" value="UDPGT"/>
    <property type="match status" value="1"/>
</dbReference>
<dbReference type="GO" id="GO:0080044">
    <property type="term" value="F:quercetin 7-O-glucosyltransferase activity"/>
    <property type="evidence" value="ECO:0007669"/>
    <property type="project" value="TreeGrafter"/>
</dbReference>
<dbReference type="CDD" id="cd03784">
    <property type="entry name" value="GT1_Gtf-like"/>
    <property type="match status" value="1"/>
</dbReference>
<evidence type="ECO:0000256" key="4">
    <source>
        <dbReference type="RuleBase" id="RU003718"/>
    </source>
</evidence>
<evidence type="ECO:0000256" key="2">
    <source>
        <dbReference type="ARBA" id="ARBA00022676"/>
    </source>
</evidence>
<dbReference type="InterPro" id="IPR035595">
    <property type="entry name" value="UDP_glycos_trans_CS"/>
</dbReference>
<dbReference type="PANTHER" id="PTHR11926">
    <property type="entry name" value="GLUCOSYL/GLUCURONOSYL TRANSFERASES"/>
    <property type="match status" value="1"/>
</dbReference>
<proteinExistence type="inferred from homology"/>
<accession>A0AAW1X503</accession>
<dbReference type="GO" id="GO:0080043">
    <property type="term" value="F:quercetin 3-O-glucosyltransferase activity"/>
    <property type="evidence" value="ECO:0007669"/>
    <property type="project" value="TreeGrafter"/>
</dbReference>
<dbReference type="FunFam" id="3.40.50.2000:FF:000091">
    <property type="entry name" value="Glycosyltransferase"/>
    <property type="match status" value="1"/>
</dbReference>
<protein>
    <recommendedName>
        <fullName evidence="5">Glycosyltransferase</fullName>
        <ecNumber evidence="5">2.4.1.-</ecNumber>
    </recommendedName>
</protein>